<reference evidence="9" key="1">
    <citation type="journal article" date="2008" name="Mol. Biol. Evol.">
        <title>Convergent evolution of clustering of Iroquois homeobox genes across metazoans.</title>
        <authorList>
            <person name="Irimia M."/>
            <person name="Maeso I."/>
            <person name="Garcia-Fernandez J."/>
        </authorList>
    </citation>
    <scope>NUCLEOTIDE SEQUENCE</scope>
</reference>
<dbReference type="GO" id="GO:0003677">
    <property type="term" value="F:DNA binding"/>
    <property type="evidence" value="ECO:0007669"/>
    <property type="project" value="UniProtKB-UniRule"/>
</dbReference>
<dbReference type="PANTHER" id="PTHR11211">
    <property type="entry name" value="IROQUOIS-CLASS HOMEODOMAIN PROTEIN IRX"/>
    <property type="match status" value="1"/>
</dbReference>
<accession>B3VKL6</accession>
<sequence length="496" mass="53996">MSSMSYAQFGYTYPSSSPLLMSSHAASCCEAGRPIMSDPHTGQAVCSCQYEGRVAGLVPPRVGEMSLSSVYGSPYAGQGYIAAFGGDPSAFYSPLGNPFEAMKEGAEAWRANLQQPTAYYPYDPTLAGGAPYPYGSYAAMDGARRKNATRETTATLKAWLMEHRKNPYPTKGEKIMLAIITKMTLTQVSTWFANARRRLKKENKMTWSPRNRSGDSEGGEGSDIEGDEDTEREGRDGDRHGSDKDVEDVDLDDIDVDDDKVFEDSTTPGEESKDNDYYERKTGSSSDISPPRHRTIPSESTEDNTREIQRQRETQASSPSTNSPPPVAPKPKIWSLADTATSSSGPTARPDAPSRTAVTTGLSHSLFSRHRPYDRPYDSVANFQRWVSGLNGFSQPLRMQPPSTVTLSGMYSAGSLIRSSPAGTSPLSKSEHTGAPRPSSPTAEKVDPVRIGVAQQSSEPDLIRTAFRPVQKRCIPVQSQPREFDAAVALTSLSSR</sequence>
<organism evidence="9">
    <name type="scientific">Branchiostoma floridae</name>
    <name type="common">Florida lancelet</name>
    <name type="synonym">Amphioxus</name>
    <dbReference type="NCBI Taxonomy" id="7739"/>
    <lineage>
        <taxon>Eukaryota</taxon>
        <taxon>Metazoa</taxon>
        <taxon>Chordata</taxon>
        <taxon>Cephalochordata</taxon>
        <taxon>Leptocardii</taxon>
        <taxon>Amphioxiformes</taxon>
        <taxon>Branchiostomatidae</taxon>
        <taxon>Branchiostoma</taxon>
    </lineage>
</organism>
<protein>
    <submittedName>
        <fullName evidence="9">Iroquois B</fullName>
    </submittedName>
</protein>
<feature type="compositionally biased region" description="Basic and acidic residues" evidence="7">
    <location>
        <begin position="270"/>
        <end position="282"/>
    </location>
</feature>
<dbReference type="CDD" id="cd00086">
    <property type="entry name" value="homeodomain"/>
    <property type="match status" value="1"/>
</dbReference>
<dbReference type="Gene3D" id="1.10.10.60">
    <property type="entry name" value="Homeodomain-like"/>
    <property type="match status" value="1"/>
</dbReference>
<dbReference type="EMBL" id="EU754748">
    <property type="protein sequence ID" value="ACF10239.1"/>
    <property type="molecule type" value="mRNA"/>
</dbReference>
<evidence type="ECO:0000256" key="2">
    <source>
        <dbReference type="ARBA" id="ARBA00008446"/>
    </source>
</evidence>
<evidence type="ECO:0000256" key="7">
    <source>
        <dbReference type="SAM" id="MobiDB-lite"/>
    </source>
</evidence>
<dbReference type="PROSITE" id="PS00027">
    <property type="entry name" value="HOMEOBOX_1"/>
    <property type="match status" value="1"/>
</dbReference>
<comment type="subcellular location">
    <subcellularLocation>
        <location evidence="1 6">Nucleus</location>
    </subcellularLocation>
</comment>
<dbReference type="SMART" id="SM00389">
    <property type="entry name" value="HOX"/>
    <property type="match status" value="1"/>
</dbReference>
<feature type="compositionally biased region" description="Polar residues" evidence="7">
    <location>
        <begin position="356"/>
        <end position="366"/>
    </location>
</feature>
<feature type="domain" description="Homeobox" evidence="8">
    <location>
        <begin position="139"/>
        <end position="202"/>
    </location>
</feature>
<dbReference type="InterPro" id="IPR008422">
    <property type="entry name" value="KN_HD"/>
</dbReference>
<feature type="compositionally biased region" description="Polar residues" evidence="7">
    <location>
        <begin position="417"/>
        <end position="428"/>
    </location>
</feature>
<dbReference type="InterPro" id="IPR001356">
    <property type="entry name" value="HD"/>
</dbReference>
<feature type="compositionally biased region" description="Acidic residues" evidence="7">
    <location>
        <begin position="245"/>
        <end position="261"/>
    </location>
</feature>
<dbReference type="InterPro" id="IPR009057">
    <property type="entry name" value="Homeodomain-like_sf"/>
</dbReference>
<evidence type="ECO:0000256" key="1">
    <source>
        <dbReference type="ARBA" id="ARBA00004123"/>
    </source>
</evidence>
<feature type="region of interest" description="Disordered" evidence="7">
    <location>
        <begin position="415"/>
        <end position="449"/>
    </location>
</feature>
<dbReference type="SUPFAM" id="SSF46689">
    <property type="entry name" value="Homeodomain-like"/>
    <property type="match status" value="1"/>
</dbReference>
<dbReference type="GO" id="GO:0000981">
    <property type="term" value="F:DNA-binding transcription factor activity, RNA polymerase II-specific"/>
    <property type="evidence" value="ECO:0007669"/>
    <property type="project" value="InterPro"/>
</dbReference>
<dbReference type="SMART" id="SM00548">
    <property type="entry name" value="IRO"/>
    <property type="match status" value="1"/>
</dbReference>
<feature type="compositionally biased region" description="Basic and acidic residues" evidence="7">
    <location>
        <begin position="303"/>
        <end position="313"/>
    </location>
</feature>
<evidence type="ECO:0000256" key="6">
    <source>
        <dbReference type="PROSITE-ProRule" id="PRU00108"/>
    </source>
</evidence>
<feature type="compositionally biased region" description="Acidic residues" evidence="7">
    <location>
        <begin position="217"/>
        <end position="231"/>
    </location>
</feature>
<keyword evidence="3 6" id="KW-0238">DNA-binding</keyword>
<dbReference type="FunFam" id="1.10.10.60:FF:000003">
    <property type="entry name" value="Iroquois-class homeobox protein IRX"/>
    <property type="match status" value="1"/>
</dbReference>
<proteinExistence type="evidence at transcript level"/>
<gene>
    <name evidence="9" type="primary">IrxB</name>
</gene>
<dbReference type="PROSITE" id="PS50071">
    <property type="entry name" value="HOMEOBOX_2"/>
    <property type="match status" value="1"/>
</dbReference>
<dbReference type="GO" id="GO:0005634">
    <property type="term" value="C:nucleus"/>
    <property type="evidence" value="ECO:0007669"/>
    <property type="project" value="UniProtKB-SubCell"/>
</dbReference>
<dbReference type="InterPro" id="IPR003893">
    <property type="entry name" value="Iroquois_homeo"/>
</dbReference>
<evidence type="ECO:0000256" key="3">
    <source>
        <dbReference type="ARBA" id="ARBA00023125"/>
    </source>
</evidence>
<feature type="DNA-binding region" description="Homeobox" evidence="6">
    <location>
        <begin position="141"/>
        <end position="203"/>
    </location>
</feature>
<feature type="compositionally biased region" description="Basic and acidic residues" evidence="7">
    <location>
        <begin position="232"/>
        <end position="244"/>
    </location>
</feature>
<name>B3VKL6_BRAFL</name>
<evidence type="ECO:0000259" key="8">
    <source>
        <dbReference type="PROSITE" id="PS50071"/>
    </source>
</evidence>
<keyword evidence="4 6" id="KW-0371">Homeobox</keyword>
<dbReference type="InterPro" id="IPR017970">
    <property type="entry name" value="Homeobox_CS"/>
</dbReference>
<evidence type="ECO:0000256" key="4">
    <source>
        <dbReference type="ARBA" id="ARBA00023155"/>
    </source>
</evidence>
<comment type="similarity">
    <text evidence="2">Belongs to the TALE/IRO homeobox family.</text>
</comment>
<evidence type="ECO:0000256" key="5">
    <source>
        <dbReference type="ARBA" id="ARBA00023242"/>
    </source>
</evidence>
<feature type="region of interest" description="Disordered" evidence="7">
    <location>
        <begin position="203"/>
        <end position="374"/>
    </location>
</feature>
<dbReference type="Pfam" id="PF05920">
    <property type="entry name" value="Homeobox_KN"/>
    <property type="match status" value="1"/>
</dbReference>
<keyword evidence="5 6" id="KW-0539">Nucleus</keyword>
<dbReference type="PANTHER" id="PTHR11211:SF40">
    <property type="entry name" value="MIRROR, ISOFORM C"/>
    <property type="match status" value="1"/>
</dbReference>
<evidence type="ECO:0000313" key="9">
    <source>
        <dbReference type="EMBL" id="ACF10239.1"/>
    </source>
</evidence>
<dbReference type="AlphaFoldDB" id="B3VKL6"/>